<feature type="region of interest" description="Disordered" evidence="6">
    <location>
        <begin position="110"/>
        <end position="148"/>
    </location>
</feature>
<dbReference type="Pfam" id="PF05485">
    <property type="entry name" value="THAP"/>
    <property type="match status" value="1"/>
</dbReference>
<dbReference type="GO" id="GO:0003677">
    <property type="term" value="F:DNA binding"/>
    <property type="evidence" value="ECO:0007669"/>
    <property type="project" value="UniProtKB-UniRule"/>
</dbReference>
<gene>
    <name evidence="8" type="primary">THAP12</name>
    <name evidence="8" type="synonym">thap12a</name>
</gene>
<dbReference type="Ensembl" id="ENSSFOT00015021499.2">
    <property type="protein sequence ID" value="ENSSFOP00015021264.2"/>
    <property type="gene ID" value="ENSSFOG00015013691.2"/>
</dbReference>
<protein>
    <submittedName>
        <fullName evidence="8">THAP domain containing 12a</fullName>
    </submittedName>
</protein>
<dbReference type="PANTHER" id="PTHR46289:SF13">
    <property type="entry name" value="52 KDA REPRESSOR OF THE INHIBITOR OF THE PROTEIN KINASE-RELATED"/>
    <property type="match status" value="1"/>
</dbReference>
<dbReference type="SMART" id="SM00980">
    <property type="entry name" value="THAP"/>
    <property type="match status" value="1"/>
</dbReference>
<dbReference type="PROSITE" id="PS50950">
    <property type="entry name" value="ZF_THAP"/>
    <property type="match status" value="1"/>
</dbReference>
<feature type="domain" description="THAP-type" evidence="7">
    <location>
        <begin position="1"/>
        <end position="86"/>
    </location>
</feature>
<keyword evidence="9" id="KW-1185">Reference proteome</keyword>
<dbReference type="SMART" id="SM00692">
    <property type="entry name" value="DM3"/>
    <property type="match status" value="1"/>
</dbReference>
<dbReference type="InterPro" id="IPR006612">
    <property type="entry name" value="THAP_Znf"/>
</dbReference>
<dbReference type="SUPFAM" id="SSF57716">
    <property type="entry name" value="Glucocorticoid receptor-like (DNA-binding domain)"/>
    <property type="match status" value="1"/>
</dbReference>
<reference evidence="8" key="3">
    <citation type="submission" date="2025-09" db="UniProtKB">
        <authorList>
            <consortium name="Ensembl"/>
        </authorList>
    </citation>
    <scope>IDENTIFICATION</scope>
</reference>
<evidence type="ECO:0000256" key="6">
    <source>
        <dbReference type="SAM" id="MobiDB-lite"/>
    </source>
</evidence>
<evidence type="ECO:0000256" key="2">
    <source>
        <dbReference type="ARBA" id="ARBA00022771"/>
    </source>
</evidence>
<dbReference type="GeneTree" id="ENSGT00530000063516"/>
<evidence type="ECO:0000313" key="9">
    <source>
        <dbReference type="Proteomes" id="UP000694397"/>
    </source>
</evidence>
<evidence type="ECO:0000256" key="1">
    <source>
        <dbReference type="ARBA" id="ARBA00022723"/>
    </source>
</evidence>
<dbReference type="Proteomes" id="UP000694397">
    <property type="component" value="Chromosome 4"/>
</dbReference>
<reference evidence="8 9" key="1">
    <citation type="submission" date="2019-04" db="EMBL/GenBank/DDBJ databases">
        <authorList>
            <consortium name="Wellcome Sanger Institute Data Sharing"/>
        </authorList>
    </citation>
    <scope>NUCLEOTIDE SEQUENCE [LARGE SCALE GENOMIC DNA]</scope>
</reference>
<keyword evidence="2 5" id="KW-0863">Zinc-finger</keyword>
<proteinExistence type="predicted"/>
<evidence type="ECO:0000256" key="4">
    <source>
        <dbReference type="ARBA" id="ARBA00023125"/>
    </source>
</evidence>
<dbReference type="PANTHER" id="PTHR46289">
    <property type="entry name" value="52 KDA REPRESSOR OF THE INHIBITOR OF THE PROTEIN KINASE-LIKE PROTEIN-RELATED"/>
    <property type="match status" value="1"/>
</dbReference>
<reference evidence="8" key="2">
    <citation type="submission" date="2025-08" db="UniProtKB">
        <authorList>
            <consortium name="Ensembl"/>
        </authorList>
    </citation>
    <scope>IDENTIFICATION</scope>
</reference>
<name>A0A8C9RV11_SCLFO</name>
<organism evidence="8 9">
    <name type="scientific">Scleropages formosus</name>
    <name type="common">Asian bonytongue</name>
    <name type="synonym">Osteoglossum formosum</name>
    <dbReference type="NCBI Taxonomy" id="113540"/>
    <lineage>
        <taxon>Eukaryota</taxon>
        <taxon>Metazoa</taxon>
        <taxon>Chordata</taxon>
        <taxon>Craniata</taxon>
        <taxon>Vertebrata</taxon>
        <taxon>Euteleostomi</taxon>
        <taxon>Actinopterygii</taxon>
        <taxon>Neopterygii</taxon>
        <taxon>Teleostei</taxon>
        <taxon>Osteoglossocephala</taxon>
        <taxon>Osteoglossomorpha</taxon>
        <taxon>Osteoglossiformes</taxon>
        <taxon>Osteoglossidae</taxon>
        <taxon>Scleropages</taxon>
    </lineage>
</organism>
<feature type="compositionally biased region" description="Polar residues" evidence="6">
    <location>
        <begin position="121"/>
        <end position="136"/>
    </location>
</feature>
<evidence type="ECO:0000256" key="5">
    <source>
        <dbReference type="PROSITE-ProRule" id="PRU00309"/>
    </source>
</evidence>
<keyword evidence="3" id="KW-0862">Zinc</keyword>
<keyword evidence="4 5" id="KW-0238">DNA-binding</keyword>
<sequence length="739" mass="84926">MPNFCAAPNCSRRSTEPDLAFFRFPRDAERCRLWVKNCRRADFEDKTSDQLHKLYRLCADHFETSLICKSSPFRTMLKDNAVPTIFDLTSHLSNPDSRHRKRIKELTEEELEKMKERRLETSSGNVTNDDTGQDISDTSDDLPPLTEKEKEERDYLKALFEILVVLGKQNIPLHGHTEEKTVMNFTPSNFQSLLEYRINAGDEILRKRFEAMAVNAEYCSSSQQRQMLEVCESCIREQLLQEVRECRFFSLLTDDLVDMAGEAHLPMFLRFADQSHCLREEFVGFLPFEGDEDTLTERLLCEITENWGLNMEYCRGQAHVGSGVFTSRIKAIAAKLLAKYPMAVYTPFSSRALNISLASTLNLKGVQIVMSTLKRISSFFSTSPALQAELEHAISIFYQGNEKKGDDLKETSRTSWAEGQDCFDLAVELLESVLLCMDSVHDNEDLRWNDQVVQEAYMISQTLADFQFVVTLVVLKNTLSFTRAFGKNLQGQLMDVYFAANSLTAVLHSLNEVMDNIEVYHEFWFEEAVNLAAALEIPVKIPRLFYRKQRSGTWMDIEPECYYKESLTIPVVAHVIQELNDAFSENHLKALKCLSLVPSVMGELKFNTSEEHDADIFKNDLANPDTLSTELHCWRIKWKHRGKEISLPSTISETLQLSEVKFFPNVYALLKVLSTLTVLTLEDTKSNSVRKRFKAYVTNTHVSNRAKSLAFLNINYDVKHDLDLMVDTYTKMYPEKENE</sequence>
<evidence type="ECO:0000313" key="8">
    <source>
        <dbReference type="Ensembl" id="ENSSFOP00015021264.2"/>
    </source>
</evidence>
<accession>A0A8C9RV11</accession>
<dbReference type="OrthoDB" id="7683421at2759"/>
<evidence type="ECO:0000259" key="7">
    <source>
        <dbReference type="PROSITE" id="PS50950"/>
    </source>
</evidence>
<dbReference type="GO" id="GO:0008270">
    <property type="term" value="F:zinc ion binding"/>
    <property type="evidence" value="ECO:0007669"/>
    <property type="project" value="UniProtKB-KW"/>
</dbReference>
<dbReference type="AlphaFoldDB" id="A0A8C9RV11"/>
<keyword evidence="1" id="KW-0479">Metal-binding</keyword>
<evidence type="ECO:0000256" key="3">
    <source>
        <dbReference type="ARBA" id="ARBA00022833"/>
    </source>
</evidence>
<dbReference type="InterPro" id="IPR052958">
    <property type="entry name" value="IFN-induced_PKR_regulator"/>
</dbReference>